<comment type="caution">
    <text evidence="2">The sequence shown here is derived from an EMBL/GenBank/DDBJ whole genome shotgun (WGS) entry which is preliminary data.</text>
</comment>
<proteinExistence type="predicted"/>
<sequence>MQIRLREVFFYTKLWEIWLVGVACPLEKHGGKQRESRRGRGNQHNKKRRGWGRSGKSSRSARAQRWQKGACVGPGAQMRSTSNKHGDKLLASVVRAVWINPSPGKKYPKTSSPCADELTITPMNEEMAELVGRERISRVVVVSVEQDNSAPPLEAVVSRTTDSMTKRTRSSTTWSLPSTCSPLRLRGGQREHDRGYRLQGPL</sequence>
<evidence type="ECO:0000313" key="2">
    <source>
        <dbReference type="EMBL" id="GIY34887.1"/>
    </source>
</evidence>
<organism evidence="2 3">
    <name type="scientific">Caerostris extrusa</name>
    <name type="common">Bark spider</name>
    <name type="synonym">Caerostris bankana</name>
    <dbReference type="NCBI Taxonomy" id="172846"/>
    <lineage>
        <taxon>Eukaryota</taxon>
        <taxon>Metazoa</taxon>
        <taxon>Ecdysozoa</taxon>
        <taxon>Arthropoda</taxon>
        <taxon>Chelicerata</taxon>
        <taxon>Arachnida</taxon>
        <taxon>Araneae</taxon>
        <taxon>Araneomorphae</taxon>
        <taxon>Entelegynae</taxon>
        <taxon>Araneoidea</taxon>
        <taxon>Araneidae</taxon>
        <taxon>Caerostris</taxon>
    </lineage>
</organism>
<protein>
    <submittedName>
        <fullName evidence="2">Uncharacterized protein</fullName>
    </submittedName>
</protein>
<keyword evidence="3" id="KW-1185">Reference proteome</keyword>
<name>A0AAV4SQP4_CAEEX</name>
<gene>
    <name evidence="2" type="ORF">CEXT_746951</name>
</gene>
<dbReference type="AlphaFoldDB" id="A0AAV4SQP4"/>
<dbReference type="EMBL" id="BPLR01009826">
    <property type="protein sequence ID" value="GIY34887.1"/>
    <property type="molecule type" value="Genomic_DNA"/>
</dbReference>
<dbReference type="Proteomes" id="UP001054945">
    <property type="component" value="Unassembled WGS sequence"/>
</dbReference>
<feature type="compositionally biased region" description="Basic residues" evidence="1">
    <location>
        <begin position="39"/>
        <end position="51"/>
    </location>
</feature>
<accession>A0AAV4SQP4</accession>
<evidence type="ECO:0000313" key="3">
    <source>
        <dbReference type="Proteomes" id="UP001054945"/>
    </source>
</evidence>
<feature type="region of interest" description="Disordered" evidence="1">
    <location>
        <begin position="29"/>
        <end position="86"/>
    </location>
</feature>
<evidence type="ECO:0000256" key="1">
    <source>
        <dbReference type="SAM" id="MobiDB-lite"/>
    </source>
</evidence>
<feature type="compositionally biased region" description="Basic and acidic residues" evidence="1">
    <location>
        <begin position="29"/>
        <end position="38"/>
    </location>
</feature>
<reference evidence="2 3" key="1">
    <citation type="submission" date="2021-06" db="EMBL/GenBank/DDBJ databases">
        <title>Caerostris extrusa draft genome.</title>
        <authorList>
            <person name="Kono N."/>
            <person name="Arakawa K."/>
        </authorList>
    </citation>
    <scope>NUCLEOTIDE SEQUENCE [LARGE SCALE GENOMIC DNA]</scope>
</reference>